<dbReference type="Gene3D" id="3.30.465.10">
    <property type="match status" value="1"/>
</dbReference>
<evidence type="ECO:0000313" key="5">
    <source>
        <dbReference type="EMBL" id="PAQ07032.1"/>
    </source>
</evidence>
<keyword evidence="2" id="KW-0274">FAD</keyword>
<gene>
    <name evidence="5" type="ORF">CIT26_21610</name>
</gene>
<dbReference type="InterPro" id="IPR051312">
    <property type="entry name" value="Diverse_Substr_Oxidored"/>
</dbReference>
<reference evidence="5 6" key="1">
    <citation type="submission" date="2017-08" db="EMBL/GenBank/DDBJ databases">
        <title>Mesorhizobium wenxinae sp. nov., a novel rhizobial species isolated from root nodules of chickpea (Cicer arietinum L.).</title>
        <authorList>
            <person name="Zhang J."/>
        </authorList>
    </citation>
    <scope>NUCLEOTIDE SEQUENCE [LARGE SCALE GENOMIC DNA]</scope>
    <source>
        <strain evidence="5 6">SDW018</strain>
    </source>
</reference>
<name>A0A271LFX9_9HYPH</name>
<dbReference type="SMART" id="SM01092">
    <property type="entry name" value="CO_deh_flav_C"/>
    <property type="match status" value="1"/>
</dbReference>
<dbReference type="RefSeq" id="WP_095494467.1">
    <property type="nucleotide sequence ID" value="NZ_NPKJ01000060.1"/>
</dbReference>
<dbReference type="InterPro" id="IPR036318">
    <property type="entry name" value="FAD-bd_PCMH-like_sf"/>
</dbReference>
<dbReference type="PROSITE" id="PS51387">
    <property type="entry name" value="FAD_PCMH"/>
    <property type="match status" value="1"/>
</dbReference>
<accession>A0A271LFX9</accession>
<dbReference type="InterPro" id="IPR002346">
    <property type="entry name" value="Mopterin_DH_FAD-bd"/>
</dbReference>
<keyword evidence="3" id="KW-0560">Oxidoreductase</keyword>
<comment type="caution">
    <text evidence="5">The sequence shown here is derived from an EMBL/GenBank/DDBJ whole genome shotgun (WGS) entry which is preliminary data.</text>
</comment>
<sequence length="265" mass="27525">MYSVNYHRAASVADAAKLLKSGDAKLLSGGMTLIPAMKTRLAAPSDLVDLSRIKELQGVKVSGKTVTIGAATTHHDVASDEKLKKACPALAHMASRIGDPAVRYKGTIGGSIANNDPAADYPAALLALDATIVTNKREVAAGKFFTGLFETALKDGEIITAVTFTAPAKAAYEKFRNPASRYAIVGVFVAKGKDGVRVAVTGAGDDGVFRSKEIEAALTKSFTAAALDGMKISAKNLMSDIHASADYRANLIAVMAKRAVAAANA</sequence>
<dbReference type="SUPFAM" id="SSF55447">
    <property type="entry name" value="CO dehydrogenase flavoprotein C-terminal domain-like"/>
    <property type="match status" value="1"/>
</dbReference>
<evidence type="ECO:0000256" key="2">
    <source>
        <dbReference type="ARBA" id="ARBA00022827"/>
    </source>
</evidence>
<evidence type="ECO:0000259" key="4">
    <source>
        <dbReference type="PROSITE" id="PS51387"/>
    </source>
</evidence>
<keyword evidence="6" id="KW-1185">Reference proteome</keyword>
<dbReference type="InterPro" id="IPR036683">
    <property type="entry name" value="CO_DH_flav_C_dom_sf"/>
</dbReference>
<organism evidence="5 6">
    <name type="scientific">Mesorhizobium temperatum</name>
    <dbReference type="NCBI Taxonomy" id="241416"/>
    <lineage>
        <taxon>Bacteria</taxon>
        <taxon>Pseudomonadati</taxon>
        <taxon>Pseudomonadota</taxon>
        <taxon>Alphaproteobacteria</taxon>
        <taxon>Hyphomicrobiales</taxon>
        <taxon>Phyllobacteriaceae</taxon>
        <taxon>Mesorhizobium</taxon>
    </lineage>
</organism>
<dbReference type="Gene3D" id="3.30.43.10">
    <property type="entry name" value="Uridine Diphospho-n-acetylenolpyruvylglucosamine Reductase, domain 2"/>
    <property type="match status" value="1"/>
</dbReference>
<dbReference type="AlphaFoldDB" id="A0A271LFX9"/>
<dbReference type="InterPro" id="IPR016166">
    <property type="entry name" value="FAD-bd_PCMH"/>
</dbReference>
<dbReference type="EMBL" id="NPKJ01000060">
    <property type="protein sequence ID" value="PAQ07032.1"/>
    <property type="molecule type" value="Genomic_DNA"/>
</dbReference>
<dbReference type="InterPro" id="IPR005107">
    <property type="entry name" value="CO_DH_flav_C"/>
</dbReference>
<protein>
    <submittedName>
        <fullName evidence="5">Carbon monoxide dehydrogenase</fullName>
    </submittedName>
</protein>
<dbReference type="GO" id="GO:0071949">
    <property type="term" value="F:FAD binding"/>
    <property type="evidence" value="ECO:0007669"/>
    <property type="project" value="InterPro"/>
</dbReference>
<dbReference type="Proteomes" id="UP000216442">
    <property type="component" value="Unassembled WGS sequence"/>
</dbReference>
<feature type="domain" description="FAD-binding PCMH-type" evidence="4">
    <location>
        <begin position="1"/>
        <end position="169"/>
    </location>
</feature>
<proteinExistence type="predicted"/>
<dbReference type="Gene3D" id="3.30.390.50">
    <property type="entry name" value="CO dehydrogenase flavoprotein, C-terminal domain"/>
    <property type="match status" value="1"/>
</dbReference>
<evidence type="ECO:0000313" key="6">
    <source>
        <dbReference type="Proteomes" id="UP000216442"/>
    </source>
</evidence>
<dbReference type="Pfam" id="PF00941">
    <property type="entry name" value="FAD_binding_5"/>
    <property type="match status" value="1"/>
</dbReference>
<dbReference type="SUPFAM" id="SSF56176">
    <property type="entry name" value="FAD-binding/transporter-associated domain-like"/>
    <property type="match status" value="1"/>
</dbReference>
<dbReference type="PANTHER" id="PTHR42659:SF2">
    <property type="entry name" value="XANTHINE DEHYDROGENASE SUBUNIT C-RELATED"/>
    <property type="match status" value="1"/>
</dbReference>
<dbReference type="OrthoDB" id="9793944at2"/>
<dbReference type="FunFam" id="3.30.465.10:FF:000017">
    <property type="entry name" value="Xanthine dehydrogenase, FAD binding subunit"/>
    <property type="match status" value="1"/>
</dbReference>
<evidence type="ECO:0000256" key="3">
    <source>
        <dbReference type="ARBA" id="ARBA00023002"/>
    </source>
</evidence>
<keyword evidence="1" id="KW-0285">Flavoprotein</keyword>
<dbReference type="GO" id="GO:0016491">
    <property type="term" value="F:oxidoreductase activity"/>
    <property type="evidence" value="ECO:0007669"/>
    <property type="project" value="UniProtKB-KW"/>
</dbReference>
<dbReference type="PANTHER" id="PTHR42659">
    <property type="entry name" value="XANTHINE DEHYDROGENASE SUBUNIT C-RELATED"/>
    <property type="match status" value="1"/>
</dbReference>
<dbReference type="InterPro" id="IPR016169">
    <property type="entry name" value="FAD-bd_PCMH_sub2"/>
</dbReference>
<dbReference type="InterPro" id="IPR016167">
    <property type="entry name" value="FAD-bd_PCMH_sub1"/>
</dbReference>
<evidence type="ECO:0000256" key="1">
    <source>
        <dbReference type="ARBA" id="ARBA00022630"/>
    </source>
</evidence>